<name>A0A392T0V9_9FABA</name>
<keyword evidence="3" id="KW-1185">Reference proteome</keyword>
<comment type="caution">
    <text evidence="2">The sequence shown here is derived from an EMBL/GenBank/DDBJ whole genome shotgun (WGS) entry which is preliminary data.</text>
</comment>
<dbReference type="EMBL" id="LXQA010468838">
    <property type="protein sequence ID" value="MCI53790.1"/>
    <property type="molecule type" value="Genomic_DNA"/>
</dbReference>
<protein>
    <submittedName>
        <fullName evidence="2">Uncharacterized protein</fullName>
    </submittedName>
</protein>
<dbReference type="AlphaFoldDB" id="A0A392T0V9"/>
<reference evidence="2 3" key="1">
    <citation type="journal article" date="2018" name="Front. Plant Sci.">
        <title>Red Clover (Trifolium pratense) and Zigzag Clover (T. medium) - A Picture of Genomic Similarities and Differences.</title>
        <authorList>
            <person name="Dluhosova J."/>
            <person name="Istvanek J."/>
            <person name="Nedelnik J."/>
            <person name="Repkova J."/>
        </authorList>
    </citation>
    <scope>NUCLEOTIDE SEQUENCE [LARGE SCALE GENOMIC DNA]</scope>
    <source>
        <strain evidence="3">cv. 10/8</strain>
        <tissue evidence="2">Leaf</tissue>
    </source>
</reference>
<feature type="region of interest" description="Disordered" evidence="1">
    <location>
        <begin position="11"/>
        <end position="45"/>
    </location>
</feature>
<evidence type="ECO:0000256" key="1">
    <source>
        <dbReference type="SAM" id="MobiDB-lite"/>
    </source>
</evidence>
<proteinExistence type="predicted"/>
<feature type="compositionally biased region" description="Gly residues" evidence="1">
    <location>
        <begin position="16"/>
        <end position="33"/>
    </location>
</feature>
<evidence type="ECO:0000313" key="2">
    <source>
        <dbReference type="EMBL" id="MCI53790.1"/>
    </source>
</evidence>
<sequence length="62" mass="6058">MSSWPTCIILSSARKGGSGGGNKLAGGEGGGSGTPVEAKSNSNVSDSVNCLSVAPVFLNAFK</sequence>
<organism evidence="2 3">
    <name type="scientific">Trifolium medium</name>
    <dbReference type="NCBI Taxonomy" id="97028"/>
    <lineage>
        <taxon>Eukaryota</taxon>
        <taxon>Viridiplantae</taxon>
        <taxon>Streptophyta</taxon>
        <taxon>Embryophyta</taxon>
        <taxon>Tracheophyta</taxon>
        <taxon>Spermatophyta</taxon>
        <taxon>Magnoliopsida</taxon>
        <taxon>eudicotyledons</taxon>
        <taxon>Gunneridae</taxon>
        <taxon>Pentapetalae</taxon>
        <taxon>rosids</taxon>
        <taxon>fabids</taxon>
        <taxon>Fabales</taxon>
        <taxon>Fabaceae</taxon>
        <taxon>Papilionoideae</taxon>
        <taxon>50 kb inversion clade</taxon>
        <taxon>NPAAA clade</taxon>
        <taxon>Hologalegina</taxon>
        <taxon>IRL clade</taxon>
        <taxon>Trifolieae</taxon>
        <taxon>Trifolium</taxon>
    </lineage>
</organism>
<accession>A0A392T0V9</accession>
<dbReference type="Proteomes" id="UP000265520">
    <property type="component" value="Unassembled WGS sequence"/>
</dbReference>
<evidence type="ECO:0000313" key="3">
    <source>
        <dbReference type="Proteomes" id="UP000265520"/>
    </source>
</evidence>